<proteinExistence type="inferred from homology"/>
<comment type="caution">
    <text evidence="9">The sequence shown here is derived from an EMBL/GenBank/DDBJ whole genome shotgun (WGS) entry which is preliminary data.</text>
</comment>
<keyword evidence="5 7" id="KW-0862">Zinc</keyword>
<evidence type="ECO:0000313" key="9">
    <source>
        <dbReference type="EMBL" id="TYR20414.1"/>
    </source>
</evidence>
<dbReference type="PANTHER" id="PTHR43660">
    <property type="entry name" value="DIPEPTIDYL CARBOXYPEPTIDASE"/>
    <property type="match status" value="1"/>
</dbReference>
<dbReference type="InterPro" id="IPR045090">
    <property type="entry name" value="Pept_M3A_M3B"/>
</dbReference>
<keyword evidence="3 7" id="KW-0479">Metal-binding</keyword>
<keyword evidence="2 7" id="KW-0645">Protease</keyword>
<evidence type="ECO:0000256" key="2">
    <source>
        <dbReference type="ARBA" id="ARBA00022670"/>
    </source>
</evidence>
<evidence type="ECO:0000256" key="4">
    <source>
        <dbReference type="ARBA" id="ARBA00022801"/>
    </source>
</evidence>
<gene>
    <name evidence="9" type="ORF">FYJ87_05520</name>
</gene>
<evidence type="ECO:0000259" key="8">
    <source>
        <dbReference type="Pfam" id="PF01432"/>
    </source>
</evidence>
<evidence type="ECO:0000256" key="5">
    <source>
        <dbReference type="ARBA" id="ARBA00022833"/>
    </source>
</evidence>
<comment type="similarity">
    <text evidence="1 7">Belongs to the peptidase M3 family.</text>
</comment>
<dbReference type="Pfam" id="PF01432">
    <property type="entry name" value="Peptidase_M3"/>
    <property type="match status" value="1"/>
</dbReference>
<evidence type="ECO:0000256" key="6">
    <source>
        <dbReference type="ARBA" id="ARBA00023049"/>
    </source>
</evidence>
<evidence type="ECO:0000256" key="7">
    <source>
        <dbReference type="RuleBase" id="RU003435"/>
    </source>
</evidence>
<dbReference type="InterPro" id="IPR034005">
    <property type="entry name" value="M3A_DCP"/>
</dbReference>
<dbReference type="RefSeq" id="WP_148812232.1">
    <property type="nucleotide sequence ID" value="NZ_VSZI01000001.1"/>
</dbReference>
<organism evidence="9 10">
    <name type="scientific">Corynebacterium urealyticum</name>
    <dbReference type="NCBI Taxonomy" id="43771"/>
    <lineage>
        <taxon>Bacteria</taxon>
        <taxon>Bacillati</taxon>
        <taxon>Actinomycetota</taxon>
        <taxon>Actinomycetes</taxon>
        <taxon>Mycobacteriales</taxon>
        <taxon>Corynebacteriaceae</taxon>
        <taxon>Corynebacterium</taxon>
    </lineage>
</organism>
<evidence type="ECO:0000256" key="3">
    <source>
        <dbReference type="ARBA" id="ARBA00022723"/>
    </source>
</evidence>
<comment type="cofactor">
    <cofactor evidence="7">
        <name>Zn(2+)</name>
        <dbReference type="ChEBI" id="CHEBI:29105"/>
    </cofactor>
    <text evidence="7">Binds 1 zinc ion.</text>
</comment>
<dbReference type="CDD" id="cd06456">
    <property type="entry name" value="M3A_DCP"/>
    <property type="match status" value="1"/>
</dbReference>
<keyword evidence="6 7" id="KW-0482">Metalloprotease</keyword>
<dbReference type="EMBL" id="VSZI01000001">
    <property type="protein sequence ID" value="TYR20414.1"/>
    <property type="molecule type" value="Genomic_DNA"/>
</dbReference>
<dbReference type="Gene3D" id="3.40.390.10">
    <property type="entry name" value="Collagenase (Catalytic Domain)"/>
    <property type="match status" value="1"/>
</dbReference>
<evidence type="ECO:0000313" key="10">
    <source>
        <dbReference type="Proteomes" id="UP000324726"/>
    </source>
</evidence>
<dbReference type="InterPro" id="IPR024077">
    <property type="entry name" value="Neurolysin/TOP_dom2"/>
</dbReference>
<sequence length="723" mass="79858">MLDFDTPSSLPYELPDFANIEVSELVPAFFTAVDDHAAEIAAIAANPEEPTWENTVEALEASGRMLDRVLAVIFNYAGTMATPEIRDVEEAVSPPLAKHFSELYLNEALWERIKRVDESTQIEEDSEEAALMAYWRRKFRRGGAELVPEQRDELKQIDERLAELSTRFGRVLQEQTEASAVLITEEAELAGLSEATREVLATDAKEAGKEGWLIRLGLPSVQPILESLENPEVRRRVYEASLRRAGTANDETLKEIARLRARRAKLLGYASHADFVAEEETAGSVEAVKGLLNQVIPAAVSNAHGEYKRLLDKQAVSDGAAGEESPELTGADWAYWSAQLKQEELSVDEEELRSYFPLNQVLVDGAFYAAQRLYGIEVVRRADLEGYHPEALVWEVREGADSSYPGATPGEGIGLIITDMYARPTKRGGAWMSSFVDQSDLLGTKPVVVNVLNIAKPAELAPGEVGRALLSLDEVATVFHEFGHALHGLLSEVRYPSLSGTSVPRDFVEFPSQINENWALQPEILANYAKHVDTGEVLPAELVAAVQKQAQWGEGFATTEYVAACVVDLAWHQLTEDEAAQVTDIAAFERRALEEAGIDIADKIAPRYRSAYFNHIFAGGYSADYWSYLWAEVLDADGFQAFVDTGAAREASLDADDAAKTSGAEAEEIDLDDVRFAGERFRRMILSRGATIDYEDAFWMFRGRQRSVESLLRRRGLAGAVTG</sequence>
<dbReference type="InterPro" id="IPR024079">
    <property type="entry name" value="MetalloPept_cat_dom_sf"/>
</dbReference>
<evidence type="ECO:0000256" key="1">
    <source>
        <dbReference type="ARBA" id="ARBA00006040"/>
    </source>
</evidence>
<dbReference type="GO" id="GO:0046872">
    <property type="term" value="F:metal ion binding"/>
    <property type="evidence" value="ECO:0007669"/>
    <property type="project" value="UniProtKB-UniRule"/>
</dbReference>
<dbReference type="GO" id="GO:0005829">
    <property type="term" value="C:cytosol"/>
    <property type="evidence" value="ECO:0007669"/>
    <property type="project" value="UniProtKB-ARBA"/>
</dbReference>
<keyword evidence="4 7" id="KW-0378">Hydrolase</keyword>
<dbReference type="SUPFAM" id="SSF55486">
    <property type="entry name" value="Metalloproteases ('zincins'), catalytic domain"/>
    <property type="match status" value="1"/>
</dbReference>
<dbReference type="PANTHER" id="PTHR43660:SF1">
    <property type="entry name" value="DIPEPTIDYL CARBOXYPEPTIDASE"/>
    <property type="match status" value="1"/>
</dbReference>
<dbReference type="AlphaFoldDB" id="A0A5D4FWY7"/>
<name>A0A5D4FWY7_9CORY</name>
<accession>A0A5D4FWY7</accession>
<reference evidence="9 10" key="1">
    <citation type="submission" date="2019-08" db="EMBL/GenBank/DDBJ databases">
        <title>Draft genome of C. urealyticum strain VH4248.</title>
        <authorList>
            <person name="Navas J."/>
        </authorList>
    </citation>
    <scope>NUCLEOTIDE SEQUENCE [LARGE SCALE GENOMIC DNA]</scope>
    <source>
        <strain evidence="9 10">VH4248</strain>
    </source>
</reference>
<dbReference type="InterPro" id="IPR001567">
    <property type="entry name" value="Pept_M3A_M3B_dom"/>
</dbReference>
<dbReference type="GO" id="GO:0004222">
    <property type="term" value="F:metalloendopeptidase activity"/>
    <property type="evidence" value="ECO:0007669"/>
    <property type="project" value="InterPro"/>
</dbReference>
<feature type="domain" description="Peptidase M3A/M3B catalytic" evidence="8">
    <location>
        <begin position="225"/>
        <end position="716"/>
    </location>
</feature>
<dbReference type="FunFam" id="3.40.390.10:FF:000009">
    <property type="entry name" value="Oligopeptidase A"/>
    <property type="match status" value="1"/>
</dbReference>
<dbReference type="GO" id="GO:0004180">
    <property type="term" value="F:carboxypeptidase activity"/>
    <property type="evidence" value="ECO:0007669"/>
    <property type="project" value="TreeGrafter"/>
</dbReference>
<dbReference type="Proteomes" id="UP000324726">
    <property type="component" value="Unassembled WGS sequence"/>
</dbReference>
<dbReference type="Gene3D" id="1.10.1370.10">
    <property type="entry name" value="Neurolysin, domain 3"/>
    <property type="match status" value="1"/>
</dbReference>
<protein>
    <submittedName>
        <fullName evidence="9">M3 family metallopeptidase</fullName>
    </submittedName>
</protein>
<dbReference type="GO" id="GO:0006508">
    <property type="term" value="P:proteolysis"/>
    <property type="evidence" value="ECO:0007669"/>
    <property type="project" value="UniProtKB-KW"/>
</dbReference>